<proteinExistence type="predicted"/>
<dbReference type="InterPro" id="IPR016291">
    <property type="entry name" value="Isochorismatase"/>
</dbReference>
<sequence>MLPRITPYHVPGGFNRAGGKVDWRVDPSRAALLVHDMQNYFLAPFGTADNALLSKVVGNIATLRKHAARTGIPVFFSAQPGGQSREERGLLQDFWGDGPPADPQALAITEALRPAPGDVVLTKRRYSAFVGTDLADRLGSRDQLIVTGVYAHIGVLATALDAFMRGIKPFVITDAVADFSPAHHADALRHIQTRCGVVTPTAELTADLLTPTAELTADLLTPTA</sequence>
<dbReference type="InterPro" id="IPR036380">
    <property type="entry name" value="Isochorismatase-like_sf"/>
</dbReference>
<dbReference type="Pfam" id="PF00857">
    <property type="entry name" value="Isochorismatase"/>
    <property type="match status" value="1"/>
</dbReference>
<name>A0A7W5ABJ7_9ACTN</name>
<dbReference type="PRINTS" id="PR01398">
    <property type="entry name" value="ISCHRISMTASE"/>
</dbReference>
<dbReference type="Gene3D" id="3.40.50.850">
    <property type="entry name" value="Isochorismatase-like"/>
    <property type="match status" value="1"/>
</dbReference>
<dbReference type="GO" id="GO:0008908">
    <property type="term" value="F:isochorismatase activity"/>
    <property type="evidence" value="ECO:0007669"/>
    <property type="project" value="UniProtKB-EC"/>
</dbReference>
<dbReference type="PANTHER" id="PTHR43540">
    <property type="entry name" value="PEROXYUREIDOACRYLATE/UREIDOACRYLATE AMIDOHYDROLASE-RELATED"/>
    <property type="match status" value="1"/>
</dbReference>
<keyword evidence="1 3" id="KW-0378">Hydrolase</keyword>
<dbReference type="RefSeq" id="WP_183215931.1">
    <property type="nucleotide sequence ID" value="NZ_BMPW01000001.1"/>
</dbReference>
<keyword evidence="3" id="KW-0456">Lyase</keyword>
<protein>
    <submittedName>
        <fullName evidence="3">Bifunctional isochorismate lyase/aryl carrier protein</fullName>
        <ecNumber evidence="3">3.3.2.1</ecNumber>
    </submittedName>
</protein>
<dbReference type="GO" id="GO:0016829">
    <property type="term" value="F:lyase activity"/>
    <property type="evidence" value="ECO:0007669"/>
    <property type="project" value="UniProtKB-KW"/>
</dbReference>
<accession>A0A7W5ABJ7</accession>
<gene>
    <name evidence="3" type="ORF">FHR83_000423</name>
</gene>
<dbReference type="InterPro" id="IPR000868">
    <property type="entry name" value="Isochorismatase-like_dom"/>
</dbReference>
<reference evidence="3 4" key="1">
    <citation type="submission" date="2020-08" db="EMBL/GenBank/DDBJ databases">
        <title>Genomic Encyclopedia of Type Strains, Phase III (KMG-III): the genomes of soil and plant-associated and newly described type strains.</title>
        <authorList>
            <person name="Whitman W."/>
        </authorList>
    </citation>
    <scope>NUCLEOTIDE SEQUENCE [LARGE SCALE GENOMIC DNA]</scope>
    <source>
        <strain evidence="3 4">CECT 3287</strain>
    </source>
</reference>
<dbReference type="AlphaFoldDB" id="A0A7W5ABJ7"/>
<evidence type="ECO:0000256" key="1">
    <source>
        <dbReference type="ARBA" id="ARBA00022801"/>
    </source>
</evidence>
<dbReference type="EC" id="3.3.2.1" evidence="3"/>
<evidence type="ECO:0000313" key="3">
    <source>
        <dbReference type="EMBL" id="MBB3092789.1"/>
    </source>
</evidence>
<dbReference type="Proteomes" id="UP000590749">
    <property type="component" value="Unassembled WGS sequence"/>
</dbReference>
<comment type="caution">
    <text evidence="3">The sequence shown here is derived from an EMBL/GenBank/DDBJ whole genome shotgun (WGS) entry which is preliminary data.</text>
</comment>
<evidence type="ECO:0000313" key="4">
    <source>
        <dbReference type="Proteomes" id="UP000590749"/>
    </source>
</evidence>
<feature type="domain" description="Isochorismatase-like" evidence="2">
    <location>
        <begin position="30"/>
        <end position="203"/>
    </location>
</feature>
<dbReference type="EMBL" id="JACHXF010000001">
    <property type="protein sequence ID" value="MBB3092789.1"/>
    <property type="molecule type" value="Genomic_DNA"/>
</dbReference>
<dbReference type="InterPro" id="IPR050272">
    <property type="entry name" value="Isochorismatase-like_hydrls"/>
</dbReference>
<keyword evidence="4" id="KW-1185">Reference proteome</keyword>
<dbReference type="PANTHER" id="PTHR43540:SF3">
    <property type="entry name" value="ENTEROBACTIN SYNTHASE COMPONENT B"/>
    <property type="match status" value="1"/>
</dbReference>
<dbReference type="SUPFAM" id="SSF52499">
    <property type="entry name" value="Isochorismatase-like hydrolases"/>
    <property type="match status" value="1"/>
</dbReference>
<evidence type="ECO:0000259" key="2">
    <source>
        <dbReference type="Pfam" id="PF00857"/>
    </source>
</evidence>
<organism evidence="3 4">
    <name type="scientific">Actinoplanes campanulatus</name>
    <dbReference type="NCBI Taxonomy" id="113559"/>
    <lineage>
        <taxon>Bacteria</taxon>
        <taxon>Bacillati</taxon>
        <taxon>Actinomycetota</taxon>
        <taxon>Actinomycetes</taxon>
        <taxon>Micromonosporales</taxon>
        <taxon>Micromonosporaceae</taxon>
        <taxon>Actinoplanes</taxon>
    </lineage>
</organism>